<name>A0AAD8NMU5_TARER</name>
<evidence type="ECO:0000256" key="2">
    <source>
        <dbReference type="SAM" id="Phobius"/>
    </source>
</evidence>
<evidence type="ECO:0000313" key="3">
    <source>
        <dbReference type="EMBL" id="KAK1415219.1"/>
    </source>
</evidence>
<feature type="transmembrane region" description="Helical" evidence="2">
    <location>
        <begin position="30"/>
        <end position="51"/>
    </location>
</feature>
<dbReference type="EMBL" id="JAUHHV010000008">
    <property type="protein sequence ID" value="KAK1415219.1"/>
    <property type="molecule type" value="Genomic_DNA"/>
</dbReference>
<dbReference type="AlphaFoldDB" id="A0AAD8NMU5"/>
<evidence type="ECO:0000313" key="4">
    <source>
        <dbReference type="Proteomes" id="UP001229421"/>
    </source>
</evidence>
<dbReference type="Proteomes" id="UP001229421">
    <property type="component" value="Unassembled WGS sequence"/>
</dbReference>
<feature type="region of interest" description="Disordered" evidence="1">
    <location>
        <begin position="1"/>
        <end position="22"/>
    </location>
</feature>
<accession>A0AAD8NMU5</accession>
<keyword evidence="2" id="KW-0812">Transmembrane</keyword>
<feature type="compositionally biased region" description="Basic and acidic residues" evidence="1">
    <location>
        <begin position="11"/>
        <end position="20"/>
    </location>
</feature>
<reference evidence="3" key="1">
    <citation type="journal article" date="2023" name="bioRxiv">
        <title>Improved chromosome-level genome assembly for marigold (Tagetes erecta).</title>
        <authorList>
            <person name="Jiang F."/>
            <person name="Yuan L."/>
            <person name="Wang S."/>
            <person name="Wang H."/>
            <person name="Xu D."/>
            <person name="Wang A."/>
            <person name="Fan W."/>
        </authorList>
    </citation>
    <scope>NUCLEOTIDE SEQUENCE</scope>
    <source>
        <strain evidence="3">WSJ</strain>
        <tissue evidence="3">Leaf</tissue>
    </source>
</reference>
<comment type="caution">
    <text evidence="3">The sequence shown here is derived from an EMBL/GenBank/DDBJ whole genome shotgun (WGS) entry which is preliminary data.</text>
</comment>
<protein>
    <submittedName>
        <fullName evidence="3">Uncharacterized protein</fullName>
    </submittedName>
</protein>
<organism evidence="3 4">
    <name type="scientific">Tagetes erecta</name>
    <name type="common">African marigold</name>
    <dbReference type="NCBI Taxonomy" id="13708"/>
    <lineage>
        <taxon>Eukaryota</taxon>
        <taxon>Viridiplantae</taxon>
        <taxon>Streptophyta</taxon>
        <taxon>Embryophyta</taxon>
        <taxon>Tracheophyta</taxon>
        <taxon>Spermatophyta</taxon>
        <taxon>Magnoliopsida</taxon>
        <taxon>eudicotyledons</taxon>
        <taxon>Gunneridae</taxon>
        <taxon>Pentapetalae</taxon>
        <taxon>asterids</taxon>
        <taxon>campanulids</taxon>
        <taxon>Asterales</taxon>
        <taxon>Asteraceae</taxon>
        <taxon>Asteroideae</taxon>
        <taxon>Heliantheae alliance</taxon>
        <taxon>Tageteae</taxon>
        <taxon>Tagetes</taxon>
    </lineage>
</organism>
<keyword evidence="2" id="KW-1133">Transmembrane helix</keyword>
<keyword evidence="2" id="KW-0472">Membrane</keyword>
<sequence>MMPPSPLLTDQQRRSTKTLDHPSTINPKSFNIIIVGSAAAAIVFLVALPVAKAWIRLMIVVDMDCCV</sequence>
<evidence type="ECO:0000256" key="1">
    <source>
        <dbReference type="SAM" id="MobiDB-lite"/>
    </source>
</evidence>
<gene>
    <name evidence="3" type="ORF">QVD17_30992</name>
</gene>
<proteinExistence type="predicted"/>
<keyword evidence="4" id="KW-1185">Reference proteome</keyword>